<dbReference type="RefSeq" id="WP_189393911.1">
    <property type="nucleotide sequence ID" value="NZ_BMZN01000006.1"/>
</dbReference>
<organism evidence="1 2">
    <name type="scientific">Alcaligenes pakistanensis</name>
    <dbReference type="NCBI Taxonomy" id="1482717"/>
    <lineage>
        <taxon>Bacteria</taxon>
        <taxon>Pseudomonadati</taxon>
        <taxon>Pseudomonadota</taxon>
        <taxon>Betaproteobacteria</taxon>
        <taxon>Burkholderiales</taxon>
        <taxon>Alcaligenaceae</taxon>
        <taxon>Alcaligenes</taxon>
    </lineage>
</organism>
<keyword evidence="2" id="KW-1185">Reference proteome</keyword>
<comment type="caution">
    <text evidence="1">The sequence shown here is derived from an EMBL/GenBank/DDBJ whole genome shotgun (WGS) entry which is preliminary data.</text>
</comment>
<dbReference type="EMBL" id="BMZN01000006">
    <property type="protein sequence ID" value="GHC58465.1"/>
    <property type="molecule type" value="Genomic_DNA"/>
</dbReference>
<protein>
    <submittedName>
        <fullName evidence="1">Uncharacterized protein</fullName>
    </submittedName>
</protein>
<name>A0A8H9IM09_9BURK</name>
<evidence type="ECO:0000313" key="2">
    <source>
        <dbReference type="Proteomes" id="UP000608923"/>
    </source>
</evidence>
<dbReference type="AlphaFoldDB" id="A0A8H9IM09"/>
<sequence>MAIFNVSARDGSVSLVIRARCMSCARQLAADRSPVHEKRLWRDPDLSSVELVGHPERLGYFSEGMNGILKRTTT</sequence>
<gene>
    <name evidence="1" type="ORF">GCM10010096_34470</name>
</gene>
<reference evidence="2" key="1">
    <citation type="journal article" date="2019" name="Int. J. Syst. Evol. Microbiol.">
        <title>The Global Catalogue of Microorganisms (GCM) 10K type strain sequencing project: providing services to taxonomists for standard genome sequencing and annotation.</title>
        <authorList>
            <consortium name="The Broad Institute Genomics Platform"/>
            <consortium name="The Broad Institute Genome Sequencing Center for Infectious Disease"/>
            <person name="Wu L."/>
            <person name="Ma J."/>
        </authorList>
    </citation>
    <scope>NUCLEOTIDE SEQUENCE [LARGE SCALE GENOMIC DNA]</scope>
    <source>
        <strain evidence="2">KCTC 42083</strain>
    </source>
</reference>
<proteinExistence type="predicted"/>
<dbReference type="Proteomes" id="UP000608923">
    <property type="component" value="Unassembled WGS sequence"/>
</dbReference>
<accession>A0A8H9IM09</accession>
<evidence type="ECO:0000313" key="1">
    <source>
        <dbReference type="EMBL" id="GHC58465.1"/>
    </source>
</evidence>